<reference evidence="2 3" key="1">
    <citation type="submission" date="2022-11" db="EMBL/GenBank/DDBJ databases">
        <title>Minimal conservation of predation-associated metabolite biosynthetic gene clusters underscores biosynthetic potential of Myxococcota including descriptions for ten novel species: Archangium lansinium sp. nov., Myxococcus landrumus sp. nov., Nannocystis bai.</title>
        <authorList>
            <person name="Ahearne A."/>
            <person name="Stevens C."/>
            <person name="Dowd S."/>
        </authorList>
    </citation>
    <scope>NUCLEOTIDE SEQUENCE [LARGE SCALE GENOMIC DNA]</scope>
    <source>
        <strain evidence="2 3">NCELM</strain>
    </source>
</reference>
<evidence type="ECO:0000313" key="2">
    <source>
        <dbReference type="EMBL" id="MDC0675934.1"/>
    </source>
</evidence>
<gene>
    <name evidence="2" type="ORF">POL58_49850</name>
</gene>
<sequence length="93" mass="10633">MDPNKRFKPSHDRDDRDRDGPSSGVNQVNPHDTPRNREDGEKGHQGGEPDEVRPSALNPNRDRQSDGHRDPGFDAFDPKELRRRGKNPQTRGR</sequence>
<proteinExistence type="predicted"/>
<dbReference type="EMBL" id="JAQNDN010000028">
    <property type="protein sequence ID" value="MDC0675934.1"/>
    <property type="molecule type" value="Genomic_DNA"/>
</dbReference>
<feature type="region of interest" description="Disordered" evidence="1">
    <location>
        <begin position="1"/>
        <end position="93"/>
    </location>
</feature>
<feature type="compositionally biased region" description="Basic and acidic residues" evidence="1">
    <location>
        <begin position="60"/>
        <end position="80"/>
    </location>
</feature>
<dbReference type="Proteomes" id="UP001217838">
    <property type="component" value="Unassembled WGS sequence"/>
</dbReference>
<accession>A0ABT5BP36</accession>
<dbReference type="RefSeq" id="WP_272011624.1">
    <property type="nucleotide sequence ID" value="NZ_JAQNDN010000028.1"/>
</dbReference>
<feature type="compositionally biased region" description="Basic residues" evidence="1">
    <location>
        <begin position="81"/>
        <end position="93"/>
    </location>
</feature>
<feature type="compositionally biased region" description="Basic and acidic residues" evidence="1">
    <location>
        <begin position="32"/>
        <end position="53"/>
    </location>
</feature>
<evidence type="ECO:0000313" key="3">
    <source>
        <dbReference type="Proteomes" id="UP001217838"/>
    </source>
</evidence>
<protein>
    <submittedName>
        <fullName evidence="2">Uncharacterized protein</fullName>
    </submittedName>
</protein>
<comment type="caution">
    <text evidence="2">The sequence shown here is derived from an EMBL/GenBank/DDBJ whole genome shotgun (WGS) entry which is preliminary data.</text>
</comment>
<feature type="compositionally biased region" description="Basic and acidic residues" evidence="1">
    <location>
        <begin position="9"/>
        <end position="20"/>
    </location>
</feature>
<keyword evidence="3" id="KW-1185">Reference proteome</keyword>
<evidence type="ECO:0000256" key="1">
    <source>
        <dbReference type="SAM" id="MobiDB-lite"/>
    </source>
</evidence>
<name>A0ABT5BP36_9BACT</name>
<organism evidence="2 3">
    <name type="scientific">Nannocystis radixulma</name>
    <dbReference type="NCBI Taxonomy" id="2995305"/>
    <lineage>
        <taxon>Bacteria</taxon>
        <taxon>Pseudomonadati</taxon>
        <taxon>Myxococcota</taxon>
        <taxon>Polyangia</taxon>
        <taxon>Nannocystales</taxon>
        <taxon>Nannocystaceae</taxon>
        <taxon>Nannocystis</taxon>
    </lineage>
</organism>